<protein>
    <submittedName>
        <fullName evidence="2">Delta-60 repeat protein</fullName>
    </submittedName>
</protein>
<dbReference type="SUPFAM" id="SSF101898">
    <property type="entry name" value="NHL repeat"/>
    <property type="match status" value="1"/>
</dbReference>
<dbReference type="Pfam" id="PF17164">
    <property type="entry name" value="DUF5122"/>
    <property type="match status" value="5"/>
</dbReference>
<dbReference type="Proteomes" id="UP001240984">
    <property type="component" value="Unassembled WGS sequence"/>
</dbReference>
<dbReference type="InterPro" id="IPR013431">
    <property type="entry name" value="Delta_60_rpt"/>
</dbReference>
<gene>
    <name evidence="2" type="ORF">J2S43_002614</name>
</gene>
<accession>A0ABT9MRP8</accession>
<evidence type="ECO:0000313" key="3">
    <source>
        <dbReference type="Proteomes" id="UP001240984"/>
    </source>
</evidence>
<dbReference type="RefSeq" id="WP_306829227.1">
    <property type="nucleotide sequence ID" value="NZ_JAUSRA010000001.1"/>
</dbReference>
<dbReference type="NCBIfam" id="TIGR02608">
    <property type="entry name" value="delta_60_rpt"/>
    <property type="match status" value="6"/>
</dbReference>
<feature type="signal peptide" evidence="1">
    <location>
        <begin position="1"/>
        <end position="24"/>
    </location>
</feature>
<feature type="chain" id="PRO_5045487872" evidence="1">
    <location>
        <begin position="25"/>
        <end position="435"/>
    </location>
</feature>
<name>A0ABT9MRP8_9ACTN</name>
<comment type="caution">
    <text evidence="2">The sequence shown here is derived from an EMBL/GenBank/DDBJ whole genome shotgun (WGS) entry which is preliminary data.</text>
</comment>
<evidence type="ECO:0000256" key="1">
    <source>
        <dbReference type="SAM" id="SignalP"/>
    </source>
</evidence>
<evidence type="ECO:0000313" key="2">
    <source>
        <dbReference type="EMBL" id="MDP9794102.1"/>
    </source>
</evidence>
<reference evidence="2 3" key="1">
    <citation type="submission" date="2023-07" db="EMBL/GenBank/DDBJ databases">
        <title>Sequencing the genomes of 1000 actinobacteria strains.</title>
        <authorList>
            <person name="Klenk H.-P."/>
        </authorList>
    </citation>
    <scope>NUCLEOTIDE SEQUENCE [LARGE SCALE GENOMIC DNA]</scope>
    <source>
        <strain evidence="2 3">DSM 44710</strain>
    </source>
</reference>
<organism evidence="2 3">
    <name type="scientific">Catenuloplanes nepalensis</name>
    <dbReference type="NCBI Taxonomy" id="587533"/>
    <lineage>
        <taxon>Bacteria</taxon>
        <taxon>Bacillati</taxon>
        <taxon>Actinomycetota</taxon>
        <taxon>Actinomycetes</taxon>
        <taxon>Micromonosporales</taxon>
        <taxon>Micromonosporaceae</taxon>
        <taxon>Catenuloplanes</taxon>
    </lineage>
</organism>
<keyword evidence="1" id="KW-0732">Signal</keyword>
<keyword evidence="3" id="KW-1185">Reference proteome</keyword>
<sequence>MQRTAAVAAAITIIIIGTPGPAHAAPGALDPAFGTGGIVVRDTPTDDKLNALAALPGGATLAAGAQGPDTLLVRHLPDGTPDPAFGTGGSVVIDVGGLGLTDVGRGVAVQPDGRLLVAGSAGTRFAVSRFMADGTPDTSFGTAGTTLAPAGSAYGSASAVAVAPDGTVVVVSGGTGFTVARFLADGTPDTSFGTAGVVSGTVAGPSPNGGGSPIEGPSAVVVQPDGGIVVGGTSGWNYGRHLIAVELTLVRYLPSGARDPSFGNGGVVRPALTPGGSSAHQVLLRPDGRIVAVGAAGSQPVGGLPDDVVVAQYLPDGTPDPAFGTGGVTYTDVTGAGGDDAGTDAALLPDGSLVVGGYALRDSGPSSFLAARYTPTGTLDPSFGTGGVVADVLLPGRIFEQGLAVAVHPSGPLVIGGKSYTPATLYDLTLAAYQL</sequence>
<proteinExistence type="predicted"/>
<dbReference type="EMBL" id="JAUSRA010000001">
    <property type="protein sequence ID" value="MDP9794102.1"/>
    <property type="molecule type" value="Genomic_DNA"/>
</dbReference>
<dbReference type="Gene3D" id="2.80.10.50">
    <property type="match status" value="2"/>
</dbReference>